<protein>
    <recommendedName>
        <fullName evidence="2">VOC domain-containing protein</fullName>
    </recommendedName>
</protein>
<dbReference type="EMBL" id="BMHA01000003">
    <property type="protein sequence ID" value="GGI04295.1"/>
    <property type="molecule type" value="Genomic_DNA"/>
</dbReference>
<dbReference type="InterPro" id="IPR051785">
    <property type="entry name" value="MMCE/EMCE_epimerase"/>
</dbReference>
<sequence length="241" mass="25602">MPIASVSDHVAVAVPAIDDAATYWRDRLGGGWVGPRFAADEAGFATRQLRYPGGAKLELLEPVAPDGFAARFLDRFGARIHHVTLKVPALLAAVERLREEGLDVIDVFAEGEVWHEAFLRPSQVGGLIVQVAWAGRSDDEWAALAGVDPEVPSPDGPRLLGPTLQHPAPRSAGEVWRRLGAEVEGDDDGIRVRWADAPLDVVVVPGPQAGPLGLRFTDAEARPGDAVVGARTLAVTRAGAE</sequence>
<dbReference type="RefSeq" id="WP_130649574.1">
    <property type="nucleotide sequence ID" value="NZ_BMHA01000003.1"/>
</dbReference>
<reference evidence="3" key="1">
    <citation type="journal article" date="2014" name="Int. J. Syst. Evol. Microbiol.">
        <title>Complete genome sequence of Corynebacterium casei LMG S-19264T (=DSM 44701T), isolated from a smear-ripened cheese.</title>
        <authorList>
            <consortium name="US DOE Joint Genome Institute (JGI-PGF)"/>
            <person name="Walter F."/>
            <person name="Albersmeier A."/>
            <person name="Kalinowski J."/>
            <person name="Ruckert C."/>
        </authorList>
    </citation>
    <scope>NUCLEOTIDE SEQUENCE</scope>
    <source>
        <strain evidence="3">CGMCC 1.14988</strain>
    </source>
</reference>
<dbReference type="AlphaFoldDB" id="A0A8J3ABN7"/>
<dbReference type="PROSITE" id="PS51819">
    <property type="entry name" value="VOC"/>
    <property type="match status" value="1"/>
</dbReference>
<proteinExistence type="predicted"/>
<dbReference type="PANTHER" id="PTHR43048">
    <property type="entry name" value="METHYLMALONYL-COA EPIMERASE"/>
    <property type="match status" value="1"/>
</dbReference>
<feature type="domain" description="VOC" evidence="2">
    <location>
        <begin position="6"/>
        <end position="134"/>
    </location>
</feature>
<dbReference type="Pfam" id="PF13669">
    <property type="entry name" value="Glyoxalase_4"/>
    <property type="match status" value="1"/>
</dbReference>
<keyword evidence="4" id="KW-1185">Reference proteome</keyword>
<keyword evidence="1" id="KW-0479">Metal-binding</keyword>
<name>A0A8J3ABN7_9ACTN</name>
<dbReference type="GO" id="GO:0046491">
    <property type="term" value="P:L-methylmalonyl-CoA metabolic process"/>
    <property type="evidence" value="ECO:0007669"/>
    <property type="project" value="TreeGrafter"/>
</dbReference>
<comment type="caution">
    <text evidence="3">The sequence shown here is derived from an EMBL/GenBank/DDBJ whole genome shotgun (WGS) entry which is preliminary data.</text>
</comment>
<dbReference type="Proteomes" id="UP000650511">
    <property type="component" value="Unassembled WGS sequence"/>
</dbReference>
<evidence type="ECO:0000313" key="4">
    <source>
        <dbReference type="Proteomes" id="UP000650511"/>
    </source>
</evidence>
<accession>A0A8J3ABN7</accession>
<dbReference type="InterPro" id="IPR037523">
    <property type="entry name" value="VOC_core"/>
</dbReference>
<reference evidence="3" key="2">
    <citation type="submission" date="2020-09" db="EMBL/GenBank/DDBJ databases">
        <authorList>
            <person name="Sun Q."/>
            <person name="Zhou Y."/>
        </authorList>
    </citation>
    <scope>NUCLEOTIDE SEQUENCE</scope>
    <source>
        <strain evidence="3">CGMCC 1.14988</strain>
    </source>
</reference>
<dbReference type="OrthoDB" id="5244171at2"/>
<dbReference type="SUPFAM" id="SSF54593">
    <property type="entry name" value="Glyoxalase/Bleomycin resistance protein/Dihydroxybiphenyl dioxygenase"/>
    <property type="match status" value="1"/>
</dbReference>
<organism evidence="3 4">
    <name type="scientific">Egicoccus halophilus</name>
    <dbReference type="NCBI Taxonomy" id="1670830"/>
    <lineage>
        <taxon>Bacteria</taxon>
        <taxon>Bacillati</taxon>
        <taxon>Actinomycetota</taxon>
        <taxon>Nitriliruptoria</taxon>
        <taxon>Egicoccales</taxon>
        <taxon>Egicoccaceae</taxon>
        <taxon>Egicoccus</taxon>
    </lineage>
</organism>
<dbReference type="GO" id="GO:0046872">
    <property type="term" value="F:metal ion binding"/>
    <property type="evidence" value="ECO:0007669"/>
    <property type="project" value="UniProtKB-KW"/>
</dbReference>
<evidence type="ECO:0000256" key="1">
    <source>
        <dbReference type="ARBA" id="ARBA00022723"/>
    </source>
</evidence>
<dbReference type="PANTHER" id="PTHR43048:SF3">
    <property type="entry name" value="METHYLMALONYL-COA EPIMERASE, MITOCHONDRIAL"/>
    <property type="match status" value="1"/>
</dbReference>
<evidence type="ECO:0000313" key="3">
    <source>
        <dbReference type="EMBL" id="GGI04295.1"/>
    </source>
</evidence>
<dbReference type="GO" id="GO:0004493">
    <property type="term" value="F:methylmalonyl-CoA epimerase activity"/>
    <property type="evidence" value="ECO:0007669"/>
    <property type="project" value="TreeGrafter"/>
</dbReference>
<dbReference type="InterPro" id="IPR029068">
    <property type="entry name" value="Glyas_Bleomycin-R_OHBP_Dase"/>
</dbReference>
<evidence type="ECO:0000259" key="2">
    <source>
        <dbReference type="PROSITE" id="PS51819"/>
    </source>
</evidence>
<dbReference type="Gene3D" id="3.10.180.10">
    <property type="entry name" value="2,3-Dihydroxybiphenyl 1,2-Dioxygenase, domain 1"/>
    <property type="match status" value="1"/>
</dbReference>
<gene>
    <name evidence="3" type="ORF">GCM10011354_08380</name>
</gene>